<accession>A0ABW9J003</accession>
<gene>
    <name evidence="1" type="ORF">ACKI1S_46990</name>
</gene>
<proteinExistence type="predicted"/>
<dbReference type="Proteomes" id="UP001631993">
    <property type="component" value="Unassembled WGS sequence"/>
</dbReference>
<comment type="caution">
    <text evidence="1">The sequence shown here is derived from an EMBL/GenBank/DDBJ whole genome shotgun (WGS) entry which is preliminary data.</text>
</comment>
<keyword evidence="2" id="KW-1185">Reference proteome</keyword>
<reference evidence="1 2" key="1">
    <citation type="submission" date="2024-12" db="EMBL/GenBank/DDBJ databases">
        <title>Forecasting of Potato common scab and diversities of Pathogenic streptomyces spp. in china.</title>
        <authorList>
            <person name="Handique U."/>
            <person name="Wu J."/>
        </authorList>
    </citation>
    <scope>NUCLEOTIDE SEQUENCE [LARGE SCALE GENOMIC DNA]</scope>
    <source>
        <strain evidence="1 2">ZRIMU1585</strain>
    </source>
</reference>
<organism evidence="1 2">
    <name type="scientific">Streptomyces galilaeus</name>
    <dbReference type="NCBI Taxonomy" id="33899"/>
    <lineage>
        <taxon>Bacteria</taxon>
        <taxon>Bacillati</taxon>
        <taxon>Actinomycetota</taxon>
        <taxon>Actinomycetes</taxon>
        <taxon>Kitasatosporales</taxon>
        <taxon>Streptomycetaceae</taxon>
        <taxon>Streptomyces</taxon>
    </lineage>
</organism>
<evidence type="ECO:0000313" key="1">
    <source>
        <dbReference type="EMBL" id="MFM9653602.1"/>
    </source>
</evidence>
<evidence type="ECO:0000313" key="2">
    <source>
        <dbReference type="Proteomes" id="UP001631993"/>
    </source>
</evidence>
<sequence>NAKVQFDLGNSGWIVTANNTYWFVLHLGPGYKLGAANFPAISVQGPVISTATAGWNLVQNLWFQLFAKYALKKDNLHNLAYLHLRMKAEAHGYLPSVTSNILQSNGSALSAAVAVDIEAPGNIGKTRPAITTYLEPSMRSVALTISSVDVSDSDYDASLPNTDYTIDEDEHIT</sequence>
<name>A0ABW9J003_STRGJ</name>
<dbReference type="EMBL" id="JBJVNE010000095">
    <property type="protein sequence ID" value="MFM9653602.1"/>
    <property type="molecule type" value="Genomic_DNA"/>
</dbReference>
<protein>
    <submittedName>
        <fullName evidence="1">Uncharacterized protein</fullName>
    </submittedName>
</protein>
<dbReference type="RefSeq" id="WP_409097836.1">
    <property type="nucleotide sequence ID" value="NZ_JBJVNE010000095.1"/>
</dbReference>
<feature type="non-terminal residue" evidence="1">
    <location>
        <position position="173"/>
    </location>
</feature>
<feature type="non-terminal residue" evidence="1">
    <location>
        <position position="1"/>
    </location>
</feature>